<reference evidence="3 4" key="1">
    <citation type="journal article" date="2016" name="Mol. Biol. Evol.">
        <title>Comparative Genomics of Early-Diverging Mushroom-Forming Fungi Provides Insights into the Origins of Lignocellulose Decay Capabilities.</title>
        <authorList>
            <person name="Nagy L.G."/>
            <person name="Riley R."/>
            <person name="Tritt A."/>
            <person name="Adam C."/>
            <person name="Daum C."/>
            <person name="Floudas D."/>
            <person name="Sun H."/>
            <person name="Yadav J.S."/>
            <person name="Pangilinan J."/>
            <person name="Larsson K.H."/>
            <person name="Matsuura K."/>
            <person name="Barry K."/>
            <person name="Labutti K."/>
            <person name="Kuo R."/>
            <person name="Ohm R.A."/>
            <person name="Bhattacharya S.S."/>
            <person name="Shirouzu T."/>
            <person name="Yoshinaga Y."/>
            <person name="Martin F.M."/>
            <person name="Grigoriev I.V."/>
            <person name="Hibbett D.S."/>
        </authorList>
    </citation>
    <scope>NUCLEOTIDE SEQUENCE [LARGE SCALE GENOMIC DNA]</scope>
    <source>
        <strain evidence="3 4">HHB12029</strain>
    </source>
</reference>
<keyword evidence="2" id="KW-0812">Transmembrane</keyword>
<organism evidence="3 4">
    <name type="scientific">Exidia glandulosa HHB12029</name>
    <dbReference type="NCBI Taxonomy" id="1314781"/>
    <lineage>
        <taxon>Eukaryota</taxon>
        <taxon>Fungi</taxon>
        <taxon>Dikarya</taxon>
        <taxon>Basidiomycota</taxon>
        <taxon>Agaricomycotina</taxon>
        <taxon>Agaricomycetes</taxon>
        <taxon>Auriculariales</taxon>
        <taxon>Exidiaceae</taxon>
        <taxon>Exidia</taxon>
    </lineage>
</organism>
<evidence type="ECO:0000313" key="4">
    <source>
        <dbReference type="Proteomes" id="UP000077266"/>
    </source>
</evidence>
<name>A0A165FAZ7_EXIGL</name>
<dbReference type="InParanoid" id="A0A165FAZ7"/>
<feature type="transmembrane region" description="Helical" evidence="2">
    <location>
        <begin position="101"/>
        <end position="122"/>
    </location>
</feature>
<gene>
    <name evidence="3" type="ORF">EXIGLDRAFT_839026</name>
</gene>
<keyword evidence="2" id="KW-0472">Membrane</keyword>
<feature type="transmembrane region" description="Helical" evidence="2">
    <location>
        <begin position="62"/>
        <end position="81"/>
    </location>
</feature>
<evidence type="ECO:0000313" key="3">
    <source>
        <dbReference type="EMBL" id="KZV88702.1"/>
    </source>
</evidence>
<sequence length="349" mass="38669">MSTTDPASWAPQESAADLWNERSYLAGILIGAVAYGVHATLFFITLYLMWNRPRSESRKSDNAWMAYIVLLFTLSSIGNGAQFKFTEMIFINQRAYPGGPSAYLVEQQNTPIAICCVVAYTVNNWLQDGLILYRFWIIYGRRWSVAAIPTLLFVATLATSLAFFTTLNGTSFFLDLGAQLLTAYYSISVGLNVILTVAIVARLWIARHRLRRVSTLMPLGHHYSVAAMLIESAFLYSACGIMFLIPWGLGDPFQNLVLPTLAQIESIAPLLIIMRVMQGQAWSANTGAGAEESMSTFIARKFNIDGTVSGEPRSAAQSDSVRLSRLHADMDSAHDDKTTMRVRPDSYSS</sequence>
<dbReference type="OrthoDB" id="2905268at2759"/>
<feature type="transmembrane region" description="Helical" evidence="2">
    <location>
        <begin position="225"/>
        <end position="247"/>
    </location>
</feature>
<feature type="transmembrane region" description="Helical" evidence="2">
    <location>
        <begin position="143"/>
        <end position="164"/>
    </location>
</feature>
<dbReference type="STRING" id="1314781.A0A165FAZ7"/>
<feature type="transmembrane region" description="Helical" evidence="2">
    <location>
        <begin position="184"/>
        <end position="205"/>
    </location>
</feature>
<feature type="transmembrane region" description="Helical" evidence="2">
    <location>
        <begin position="24"/>
        <end position="50"/>
    </location>
</feature>
<protein>
    <submittedName>
        <fullName evidence="3">Uncharacterized protein</fullName>
    </submittedName>
</protein>
<feature type="region of interest" description="Disordered" evidence="1">
    <location>
        <begin position="327"/>
        <end position="349"/>
    </location>
</feature>
<keyword evidence="2" id="KW-1133">Transmembrane helix</keyword>
<accession>A0A165FAZ7</accession>
<evidence type="ECO:0000256" key="1">
    <source>
        <dbReference type="SAM" id="MobiDB-lite"/>
    </source>
</evidence>
<proteinExistence type="predicted"/>
<dbReference type="Proteomes" id="UP000077266">
    <property type="component" value="Unassembled WGS sequence"/>
</dbReference>
<dbReference type="AlphaFoldDB" id="A0A165FAZ7"/>
<keyword evidence="4" id="KW-1185">Reference proteome</keyword>
<dbReference type="EMBL" id="KV426092">
    <property type="protein sequence ID" value="KZV88702.1"/>
    <property type="molecule type" value="Genomic_DNA"/>
</dbReference>
<evidence type="ECO:0000256" key="2">
    <source>
        <dbReference type="SAM" id="Phobius"/>
    </source>
</evidence>